<sequence>MKFLRILPILLFTIIIASCSSSTKNNVPVVGFIDAFEDATISQAKNGFIDALKQNGFSEEKKNIKIEYRNAQGSIPTLTQIVNYFVSEKVDLLATSTTLSTVAAIQKTKTIPIFQMVSPTPDRMKVTDATGKAPANLYGTMEELNYIDTSFAIIPKLLKPKGTRLTIGMIYNQSEPQSADALQRIQGLAAKLNVKVIALPLNSSADAQLVTQALLNKNIDAFFANPDNTVFAAFETILKSCNEKNIPIFTSEAGLVQRGAVAAFGADIYQWGYQSGLQAAEYLKTHKTDGLKLEMVKIRKRVYNAAAAKKYNINIPAEFEAVK</sequence>
<dbReference type="PANTHER" id="PTHR35271:SF1">
    <property type="entry name" value="ABC TRANSPORTER, SUBSTRATE-BINDING LIPOPROTEIN"/>
    <property type="match status" value="1"/>
</dbReference>
<proteinExistence type="predicted"/>
<reference evidence="2 3" key="1">
    <citation type="submission" date="2022-07" db="EMBL/GenBank/DDBJ databases">
        <title>Mucilaginibacter sp. JC4.</title>
        <authorList>
            <person name="Le V."/>
            <person name="Ko S.-R."/>
            <person name="Ahn C.-Y."/>
            <person name="Oh H.-M."/>
        </authorList>
    </citation>
    <scope>NUCLEOTIDE SEQUENCE [LARGE SCALE GENOMIC DNA]</scope>
    <source>
        <strain evidence="2 3">JC4</strain>
    </source>
</reference>
<name>A0ABT1SWR4_9SPHI</name>
<dbReference type="Gene3D" id="3.40.50.2300">
    <property type="match status" value="2"/>
</dbReference>
<accession>A0ABT1SWR4</accession>
<protein>
    <submittedName>
        <fullName evidence="2">ABC transporter substrate-binding protein</fullName>
    </submittedName>
</protein>
<evidence type="ECO:0000313" key="2">
    <source>
        <dbReference type="EMBL" id="MCQ6956692.1"/>
    </source>
</evidence>
<dbReference type="InterPro" id="IPR028082">
    <property type="entry name" value="Peripla_BP_I"/>
</dbReference>
<dbReference type="CDD" id="cd06325">
    <property type="entry name" value="PBP1_ABC_unchar_transporter"/>
    <property type="match status" value="1"/>
</dbReference>
<dbReference type="PANTHER" id="PTHR35271">
    <property type="entry name" value="ABC TRANSPORTER, SUBSTRATE-BINDING LIPOPROTEIN-RELATED"/>
    <property type="match status" value="1"/>
</dbReference>
<evidence type="ECO:0000256" key="1">
    <source>
        <dbReference type="SAM" id="SignalP"/>
    </source>
</evidence>
<feature type="chain" id="PRO_5046270441" evidence="1">
    <location>
        <begin position="24"/>
        <end position="323"/>
    </location>
</feature>
<keyword evidence="3" id="KW-1185">Reference proteome</keyword>
<dbReference type="RefSeq" id="WP_256536904.1">
    <property type="nucleotide sequence ID" value="NZ_JANHOH010000001.1"/>
</dbReference>
<comment type="caution">
    <text evidence="2">The sequence shown here is derived from an EMBL/GenBank/DDBJ whole genome shotgun (WGS) entry which is preliminary data.</text>
</comment>
<dbReference type="Proteomes" id="UP001204376">
    <property type="component" value="Unassembled WGS sequence"/>
</dbReference>
<gene>
    <name evidence="2" type="ORF">NPE20_01925</name>
</gene>
<dbReference type="Pfam" id="PF04392">
    <property type="entry name" value="ABC_sub_bind"/>
    <property type="match status" value="1"/>
</dbReference>
<feature type="signal peptide" evidence="1">
    <location>
        <begin position="1"/>
        <end position="23"/>
    </location>
</feature>
<organism evidence="2 3">
    <name type="scientific">Mucilaginibacter aquariorum</name>
    <dbReference type="NCBI Taxonomy" id="2967225"/>
    <lineage>
        <taxon>Bacteria</taxon>
        <taxon>Pseudomonadati</taxon>
        <taxon>Bacteroidota</taxon>
        <taxon>Sphingobacteriia</taxon>
        <taxon>Sphingobacteriales</taxon>
        <taxon>Sphingobacteriaceae</taxon>
        <taxon>Mucilaginibacter</taxon>
    </lineage>
</organism>
<dbReference type="InterPro" id="IPR007487">
    <property type="entry name" value="ABC_transpt-TYRBP-like"/>
</dbReference>
<dbReference type="EMBL" id="JANHOH010000001">
    <property type="protein sequence ID" value="MCQ6956692.1"/>
    <property type="molecule type" value="Genomic_DNA"/>
</dbReference>
<keyword evidence="1" id="KW-0732">Signal</keyword>
<evidence type="ECO:0000313" key="3">
    <source>
        <dbReference type="Proteomes" id="UP001204376"/>
    </source>
</evidence>
<dbReference type="PROSITE" id="PS51257">
    <property type="entry name" value="PROKAR_LIPOPROTEIN"/>
    <property type="match status" value="1"/>
</dbReference>
<dbReference type="SUPFAM" id="SSF53822">
    <property type="entry name" value="Periplasmic binding protein-like I"/>
    <property type="match status" value="1"/>
</dbReference>